<keyword evidence="13" id="KW-0520">NAD</keyword>
<evidence type="ECO:0000256" key="4">
    <source>
        <dbReference type="ARBA" id="ARBA00012944"/>
    </source>
</evidence>
<evidence type="ECO:0000256" key="16">
    <source>
        <dbReference type="ARBA" id="ARBA00023136"/>
    </source>
</evidence>
<evidence type="ECO:0000256" key="15">
    <source>
        <dbReference type="ARBA" id="ARBA00023128"/>
    </source>
</evidence>
<feature type="transmembrane region" description="Helical" evidence="19">
    <location>
        <begin position="163"/>
        <end position="181"/>
    </location>
</feature>
<evidence type="ECO:0000256" key="12">
    <source>
        <dbReference type="ARBA" id="ARBA00022989"/>
    </source>
</evidence>
<evidence type="ECO:0000313" key="21">
    <source>
        <dbReference type="EMBL" id="AFI54916.1"/>
    </source>
</evidence>
<dbReference type="PANTHER" id="PTHR46552:SF1">
    <property type="entry name" value="NADH-UBIQUINONE OXIDOREDUCTASE CHAIN 2"/>
    <property type="match status" value="1"/>
</dbReference>
<evidence type="ECO:0000256" key="3">
    <source>
        <dbReference type="ARBA" id="ARBA00007012"/>
    </source>
</evidence>
<dbReference type="AlphaFoldDB" id="A0A0C4FST0"/>
<organism evidence="21">
    <name type="scientific">Acerentomon microrhinus</name>
    <dbReference type="NCBI Taxonomy" id="996308"/>
    <lineage>
        <taxon>Eukaryota</taxon>
        <taxon>Metazoa</taxon>
        <taxon>Ecdysozoa</taxon>
        <taxon>Arthropoda</taxon>
        <taxon>Hexapoda</taxon>
        <taxon>Protura</taxon>
        <taxon>Acerentomata</taxon>
        <taxon>Acerentomidae</taxon>
        <taxon>Acerentomon</taxon>
    </lineage>
</organism>
<evidence type="ECO:0000256" key="1">
    <source>
        <dbReference type="ARBA" id="ARBA00003257"/>
    </source>
</evidence>
<evidence type="ECO:0000256" key="2">
    <source>
        <dbReference type="ARBA" id="ARBA00004448"/>
    </source>
</evidence>
<keyword evidence="16 19" id="KW-0472">Membrane</keyword>
<evidence type="ECO:0000256" key="14">
    <source>
        <dbReference type="ARBA" id="ARBA00023075"/>
    </source>
</evidence>
<evidence type="ECO:0000256" key="19">
    <source>
        <dbReference type="SAM" id="Phobius"/>
    </source>
</evidence>
<feature type="transmembrane region" description="Helical" evidence="19">
    <location>
        <begin position="27"/>
        <end position="45"/>
    </location>
</feature>
<evidence type="ECO:0000256" key="17">
    <source>
        <dbReference type="ARBA" id="ARBA00031028"/>
    </source>
</evidence>
<keyword evidence="11" id="KW-0249">Electron transport</keyword>
<sequence length="317" mass="37102">MMNIYSLFMGVLIVLGTMLTLSSNNWFGAWLGLELNMVAFLAYSLDKMNKFNVESLINYFLIQSASSMVLMVEFISFSFNFYPAYFFIMPLMLKLGMFPFHYWVLGLSMNLKIIPCFLMLTWQKLSALFLMGNYTNASMYVVVMLSGSGCLYFSVSNSLVFKILAFSSIFHLSWLVSSLILNSMLTLFYFMFYSFNLMLIMLFFSQNMVRHFNLIGIFSFKGLMMNLILSLSLLGLPPFFGFSMKWVFLYNLYCQDLIFLMILMSFTSLANIFMYLRLGYFHFVKKLMYSKSVLVKYKVGYFYSCFILSIFIPFYMI</sequence>
<evidence type="ECO:0000256" key="7">
    <source>
        <dbReference type="ARBA" id="ARBA00022660"/>
    </source>
</evidence>
<evidence type="ECO:0000256" key="6">
    <source>
        <dbReference type="ARBA" id="ARBA00022448"/>
    </source>
</evidence>
<evidence type="ECO:0000256" key="8">
    <source>
        <dbReference type="ARBA" id="ARBA00022692"/>
    </source>
</evidence>
<dbReference type="RefSeq" id="YP_009126962.1">
    <property type="nucleotide sequence ID" value="NC_026666.1"/>
</dbReference>
<keyword evidence="8 19" id="KW-0812">Transmembrane</keyword>
<feature type="transmembrane region" description="Helical" evidence="19">
    <location>
        <begin position="137"/>
        <end position="156"/>
    </location>
</feature>
<name>A0A0C4FST0_9HEXA</name>
<feature type="transmembrane region" description="Helical" evidence="19">
    <location>
        <begin position="57"/>
        <end position="79"/>
    </location>
</feature>
<comment type="subcellular location">
    <subcellularLocation>
        <location evidence="2">Mitochondrion inner membrane</location>
        <topology evidence="2">Multi-pass membrane protein</topology>
    </subcellularLocation>
</comment>
<dbReference type="InterPro" id="IPR001750">
    <property type="entry name" value="ND/Mrp_TM"/>
</dbReference>
<proteinExistence type="inferred from homology"/>
<keyword evidence="6" id="KW-0813">Transport</keyword>
<dbReference type="GO" id="GO:0005743">
    <property type="term" value="C:mitochondrial inner membrane"/>
    <property type="evidence" value="ECO:0007669"/>
    <property type="project" value="UniProtKB-SubCell"/>
</dbReference>
<evidence type="ECO:0000259" key="20">
    <source>
        <dbReference type="Pfam" id="PF00361"/>
    </source>
</evidence>
<dbReference type="Pfam" id="PF00361">
    <property type="entry name" value="Proton_antipo_M"/>
    <property type="match status" value="1"/>
</dbReference>
<dbReference type="EMBL" id="JQ728012">
    <property type="protein sequence ID" value="AFI54916.1"/>
    <property type="molecule type" value="Genomic_DNA"/>
</dbReference>
<dbReference type="PANTHER" id="PTHR46552">
    <property type="entry name" value="NADH-UBIQUINONE OXIDOREDUCTASE CHAIN 2"/>
    <property type="match status" value="1"/>
</dbReference>
<feature type="transmembrane region" description="Helical" evidence="19">
    <location>
        <begin position="299"/>
        <end position="316"/>
    </location>
</feature>
<accession>A0A0C4FST0</accession>
<feature type="domain" description="NADH:quinone oxidoreductase/Mrp antiporter transmembrane" evidence="20">
    <location>
        <begin position="83"/>
        <end position="268"/>
    </location>
</feature>
<evidence type="ECO:0000256" key="13">
    <source>
        <dbReference type="ARBA" id="ARBA00023027"/>
    </source>
</evidence>
<gene>
    <name evidence="21" type="primary">ND2</name>
</gene>
<dbReference type="GO" id="GO:0006120">
    <property type="term" value="P:mitochondrial electron transport, NADH to ubiquinone"/>
    <property type="evidence" value="ECO:0007669"/>
    <property type="project" value="TreeGrafter"/>
</dbReference>
<dbReference type="CTD" id="4536"/>
<keyword evidence="15 21" id="KW-0496">Mitochondrion</keyword>
<feature type="transmembrane region" description="Helical" evidence="19">
    <location>
        <begin position="212"/>
        <end position="237"/>
    </location>
</feature>
<feature type="transmembrane region" description="Helical" evidence="19">
    <location>
        <begin position="257"/>
        <end position="278"/>
    </location>
</feature>
<evidence type="ECO:0000256" key="18">
    <source>
        <dbReference type="ARBA" id="ARBA00049551"/>
    </source>
</evidence>
<reference evidence="21" key="1">
    <citation type="submission" date="2012-02" db="EMBL/GenBank/DDBJ databases">
        <title>The mitochondrial genome of the proturan Acerentomon microrhinus.</title>
        <authorList>
            <person name="Carapelli A."/>
            <person name="Bu Y."/>
            <person name="Nardi F."/>
            <person name="Aguti S."/>
            <person name="Frati F."/>
        </authorList>
    </citation>
    <scope>NUCLEOTIDE SEQUENCE</scope>
</reference>
<dbReference type="EC" id="7.1.1.2" evidence="4"/>
<keyword evidence="12 19" id="KW-1133">Transmembrane helix</keyword>
<dbReference type="GO" id="GO:0008137">
    <property type="term" value="F:NADH dehydrogenase (ubiquinone) activity"/>
    <property type="evidence" value="ECO:0007669"/>
    <property type="project" value="UniProtKB-EC"/>
</dbReference>
<evidence type="ECO:0000256" key="9">
    <source>
        <dbReference type="ARBA" id="ARBA00022792"/>
    </source>
</evidence>
<evidence type="ECO:0000256" key="5">
    <source>
        <dbReference type="ARBA" id="ARBA00021008"/>
    </source>
</evidence>
<keyword evidence="14" id="KW-0830">Ubiquinone</keyword>
<comment type="function">
    <text evidence="1">Core subunit of the mitochondrial membrane respiratory chain NADH dehydrogenase (Complex I) that is believed to belong to the minimal assembly required for catalysis. Complex I functions in the transfer of electrons from NADH to the respiratory chain. The immediate electron acceptor for the enzyme is believed to be ubiquinone.</text>
</comment>
<dbReference type="GeneID" id="23765411"/>
<geneLocation type="mitochondrion" evidence="21"/>
<feature type="transmembrane region" description="Helical" evidence="19">
    <location>
        <begin position="5"/>
        <end position="21"/>
    </location>
</feature>
<keyword evidence="10" id="KW-1278">Translocase</keyword>
<protein>
    <recommendedName>
        <fullName evidence="5">NADH-ubiquinone oxidoreductase chain 2</fullName>
        <ecNumber evidence="4">7.1.1.2</ecNumber>
    </recommendedName>
    <alternativeName>
        <fullName evidence="17">NADH dehydrogenase subunit 2</fullName>
    </alternativeName>
</protein>
<comment type="similarity">
    <text evidence="3">Belongs to the complex I subunit 2 family.</text>
</comment>
<keyword evidence="9" id="KW-0999">Mitochondrion inner membrane</keyword>
<dbReference type="InterPro" id="IPR050175">
    <property type="entry name" value="Complex_I_Subunit_2"/>
</dbReference>
<evidence type="ECO:0000256" key="10">
    <source>
        <dbReference type="ARBA" id="ARBA00022967"/>
    </source>
</evidence>
<evidence type="ECO:0000256" key="11">
    <source>
        <dbReference type="ARBA" id="ARBA00022982"/>
    </source>
</evidence>
<keyword evidence="7" id="KW-0679">Respiratory chain</keyword>
<comment type="catalytic activity">
    <reaction evidence="18">
        <text>a ubiquinone + NADH + 5 H(+)(in) = a ubiquinol + NAD(+) + 4 H(+)(out)</text>
        <dbReference type="Rhea" id="RHEA:29091"/>
        <dbReference type="Rhea" id="RHEA-COMP:9565"/>
        <dbReference type="Rhea" id="RHEA-COMP:9566"/>
        <dbReference type="ChEBI" id="CHEBI:15378"/>
        <dbReference type="ChEBI" id="CHEBI:16389"/>
        <dbReference type="ChEBI" id="CHEBI:17976"/>
        <dbReference type="ChEBI" id="CHEBI:57540"/>
        <dbReference type="ChEBI" id="CHEBI:57945"/>
        <dbReference type="EC" id="7.1.1.2"/>
    </reaction>
</comment>